<evidence type="ECO:0000256" key="4">
    <source>
        <dbReference type="ARBA" id="ARBA00023040"/>
    </source>
</evidence>
<dbReference type="PANTHER" id="PTHR10489">
    <property type="entry name" value="CELL ADHESION MOLECULE"/>
    <property type="match status" value="1"/>
</dbReference>
<comment type="subcellular location">
    <subcellularLocation>
        <location evidence="1">Membrane</location>
        <topology evidence="1">Multi-pass membrane protein</topology>
    </subcellularLocation>
</comment>
<dbReference type="KEGG" id="vg:80540418"/>
<feature type="transmembrane region" description="Helical" evidence="8">
    <location>
        <begin position="253"/>
        <end position="274"/>
    </location>
</feature>
<dbReference type="PANTHER" id="PTHR10489:SF932">
    <property type="entry name" value="G-PROTEIN COUPLED RECEPTORS FAMILY 1 PROFILE DOMAIN-CONTAINING PROTEIN"/>
    <property type="match status" value="1"/>
</dbReference>
<dbReference type="EMBL" id="MH932584">
    <property type="protein sequence ID" value="QDQ69286.1"/>
    <property type="molecule type" value="Genomic_DNA"/>
</dbReference>
<feature type="transmembrane region" description="Helical" evidence="8">
    <location>
        <begin position="129"/>
        <end position="150"/>
    </location>
</feature>
<evidence type="ECO:0000256" key="3">
    <source>
        <dbReference type="ARBA" id="ARBA00022989"/>
    </source>
</evidence>
<dbReference type="GO" id="GO:0006955">
    <property type="term" value="P:immune response"/>
    <property type="evidence" value="ECO:0007669"/>
    <property type="project" value="TreeGrafter"/>
</dbReference>
<dbReference type="GO" id="GO:0060326">
    <property type="term" value="P:cell chemotaxis"/>
    <property type="evidence" value="ECO:0007669"/>
    <property type="project" value="TreeGrafter"/>
</dbReference>
<evidence type="ECO:0000256" key="8">
    <source>
        <dbReference type="SAM" id="Phobius"/>
    </source>
</evidence>
<keyword evidence="11" id="KW-1185">Reference proteome</keyword>
<keyword evidence="3 8" id="KW-1133">Transmembrane helix</keyword>
<name>A0A5B8FKE6_9GAMA</name>
<feature type="transmembrane region" description="Helical" evidence="8">
    <location>
        <begin position="218"/>
        <end position="241"/>
    </location>
</feature>
<keyword evidence="5 8" id="KW-0472">Membrane</keyword>
<evidence type="ECO:0000256" key="5">
    <source>
        <dbReference type="ARBA" id="ARBA00023136"/>
    </source>
</evidence>
<dbReference type="GO" id="GO:0019722">
    <property type="term" value="P:calcium-mediated signaling"/>
    <property type="evidence" value="ECO:0007669"/>
    <property type="project" value="TreeGrafter"/>
</dbReference>
<evidence type="ECO:0000256" key="6">
    <source>
        <dbReference type="ARBA" id="ARBA00023170"/>
    </source>
</evidence>
<evidence type="ECO:0000256" key="1">
    <source>
        <dbReference type="ARBA" id="ARBA00004141"/>
    </source>
</evidence>
<dbReference type="GO" id="GO:0007204">
    <property type="term" value="P:positive regulation of cytosolic calcium ion concentration"/>
    <property type="evidence" value="ECO:0007669"/>
    <property type="project" value="TreeGrafter"/>
</dbReference>
<dbReference type="PROSITE" id="PS50262">
    <property type="entry name" value="G_PROTEIN_RECEP_F1_2"/>
    <property type="match status" value="1"/>
</dbReference>
<dbReference type="Pfam" id="PF00001">
    <property type="entry name" value="7tm_1"/>
    <property type="match status" value="1"/>
</dbReference>
<dbReference type="Proteomes" id="UP001147731">
    <property type="component" value="Segment"/>
</dbReference>
<sequence>MANVEIFMGDKFWNVSLEGYFDNGYYYDYANYSANLNWADTVCRNPRFLSQSWTACILSLIFMLNVVGNGIVTYIFWQYRVMAKAVDVLLMSICLNSLCLSVSLAATLAMHFIPSLISGFLCRMEMFFYYLYIYLDIFSVVCISMLRYFLVAHSTREWPKNPLFGCLLASVSLIVAIVLSGHACRYRDRVKEPLSGENICYENVGNYTLDWKLHIRTVSVIAGFLLPLSLLILFYSLTWCVVRKTNLLAKRQVKGVIFVVVILFFVCCLPYHILNLLDTMLRMQWLTDSCHMRGVINLGLSFTSLLQALYSSLVPVVYSSLGSLFRKRVSDVYSSLRRILMSSTS</sequence>
<dbReference type="GO" id="GO:0016020">
    <property type="term" value="C:membrane"/>
    <property type="evidence" value="ECO:0007669"/>
    <property type="project" value="UniProtKB-SubCell"/>
</dbReference>
<keyword evidence="4" id="KW-0297">G-protein coupled receptor</keyword>
<feature type="domain" description="G-protein coupled receptors family 1 profile" evidence="9">
    <location>
        <begin position="68"/>
        <end position="318"/>
    </location>
</feature>
<evidence type="ECO:0000313" key="10">
    <source>
        <dbReference type="EMBL" id="QDQ69286.1"/>
    </source>
</evidence>
<dbReference type="GeneID" id="80540418"/>
<evidence type="ECO:0000313" key="11">
    <source>
        <dbReference type="Proteomes" id="UP001147731"/>
    </source>
</evidence>
<feature type="transmembrane region" description="Helical" evidence="8">
    <location>
        <begin position="294"/>
        <end position="318"/>
    </location>
</feature>
<dbReference type="RefSeq" id="YP_010801706.1">
    <property type="nucleotide sequence ID" value="NC_076967.1"/>
</dbReference>
<proteinExistence type="predicted"/>
<keyword evidence="6" id="KW-0675">Receptor</keyword>
<keyword evidence="7" id="KW-0807">Transducer</keyword>
<evidence type="ECO:0000256" key="7">
    <source>
        <dbReference type="ARBA" id="ARBA00023224"/>
    </source>
</evidence>
<feature type="transmembrane region" description="Helical" evidence="8">
    <location>
        <begin position="52"/>
        <end position="77"/>
    </location>
</feature>
<reference evidence="10" key="1">
    <citation type="journal article" date="2019" name="Emerg. Infect. Dis.">
        <title>Novel Virus Related to Kaposi's Sarcoma-Associated Herpesvirus from Colobus Monkey.</title>
        <authorList>
            <person name="Dhingra A."/>
            <person name="Ganzenmueller T."/>
            <person name="Hage E."/>
            <person name="Suarez N.M."/>
            <person name="Matz-Rensing K."/>
            <person name="Widmer D."/>
            <person name="Pohlmann S."/>
            <person name="Davison A.J."/>
            <person name="Schulz T.F."/>
            <person name="Kaul A."/>
        </authorList>
    </citation>
    <scope>NUCLEOTIDE SEQUENCE</scope>
    <source>
        <strain evidence="10">Hannover</strain>
    </source>
</reference>
<feature type="transmembrane region" description="Helical" evidence="8">
    <location>
        <begin position="162"/>
        <end position="183"/>
    </location>
</feature>
<dbReference type="GO" id="GO:0019957">
    <property type="term" value="F:C-C chemokine binding"/>
    <property type="evidence" value="ECO:0007669"/>
    <property type="project" value="TreeGrafter"/>
</dbReference>
<evidence type="ECO:0000259" key="9">
    <source>
        <dbReference type="PROSITE" id="PS50262"/>
    </source>
</evidence>
<keyword evidence="2 8" id="KW-0812">Transmembrane</keyword>
<gene>
    <name evidence="10" type="primary">ORF74</name>
</gene>
<dbReference type="InterPro" id="IPR050119">
    <property type="entry name" value="CCR1-9-like"/>
</dbReference>
<organism evidence="10 11">
    <name type="scientific">Colobine gammaherpesvirus 1</name>
    <dbReference type="NCBI Taxonomy" id="2597325"/>
    <lineage>
        <taxon>Viruses</taxon>
        <taxon>Duplodnaviria</taxon>
        <taxon>Heunggongvirae</taxon>
        <taxon>Peploviricota</taxon>
        <taxon>Herviviricetes</taxon>
        <taxon>Herpesvirales</taxon>
        <taxon>Orthoherpesviridae</taxon>
        <taxon>Gammaherpesvirinae</taxon>
        <taxon>Rhadinovirus</taxon>
        <taxon>Rhadinovirus colobinegamma1</taxon>
    </lineage>
</organism>
<dbReference type="PRINTS" id="PR00237">
    <property type="entry name" value="GPCRRHODOPSN"/>
</dbReference>
<feature type="transmembrane region" description="Helical" evidence="8">
    <location>
        <begin position="89"/>
        <end position="117"/>
    </location>
</feature>
<accession>A0A5B8FKE6</accession>
<dbReference type="SUPFAM" id="SSF81321">
    <property type="entry name" value="Family A G protein-coupled receptor-like"/>
    <property type="match status" value="1"/>
</dbReference>
<evidence type="ECO:0000256" key="2">
    <source>
        <dbReference type="ARBA" id="ARBA00022692"/>
    </source>
</evidence>
<dbReference type="InterPro" id="IPR000276">
    <property type="entry name" value="GPCR_Rhodpsn"/>
</dbReference>
<protein>
    <submittedName>
        <fullName evidence="10">Membrane protein G74</fullName>
    </submittedName>
</protein>
<dbReference type="InterPro" id="IPR017452">
    <property type="entry name" value="GPCR_Rhodpsn_7TM"/>
</dbReference>
<dbReference type="Gene3D" id="1.20.1070.10">
    <property type="entry name" value="Rhodopsin 7-helix transmembrane proteins"/>
    <property type="match status" value="1"/>
</dbReference>
<dbReference type="GO" id="GO:0016493">
    <property type="term" value="F:C-C chemokine receptor activity"/>
    <property type="evidence" value="ECO:0007669"/>
    <property type="project" value="TreeGrafter"/>
</dbReference>